<dbReference type="Proteomes" id="UP001158067">
    <property type="component" value="Unassembled WGS sequence"/>
</dbReference>
<proteinExistence type="predicted"/>
<keyword evidence="2" id="KW-1185">Reference proteome</keyword>
<name>A0ABY1Q2K5_9BACT</name>
<sequence>MTKASLGRKSWFTASVCPELLGVLQIGADAMQPEAEEGAWKWLSVSDVVGALIVRESLFSRKEKPRGVF</sequence>
<evidence type="ECO:0000313" key="2">
    <source>
        <dbReference type="Proteomes" id="UP001158067"/>
    </source>
</evidence>
<dbReference type="RefSeq" id="WP_283432576.1">
    <property type="nucleotide sequence ID" value="NZ_FXUG01000005.1"/>
</dbReference>
<dbReference type="EMBL" id="FXUG01000005">
    <property type="protein sequence ID" value="SMP56194.1"/>
    <property type="molecule type" value="Genomic_DNA"/>
</dbReference>
<comment type="caution">
    <text evidence="1">The sequence shown here is derived from an EMBL/GenBank/DDBJ whole genome shotgun (WGS) entry which is preliminary data.</text>
</comment>
<organism evidence="1 2">
    <name type="scientific">Neorhodopirellula lusitana</name>
    <dbReference type="NCBI Taxonomy" id="445327"/>
    <lineage>
        <taxon>Bacteria</taxon>
        <taxon>Pseudomonadati</taxon>
        <taxon>Planctomycetota</taxon>
        <taxon>Planctomycetia</taxon>
        <taxon>Pirellulales</taxon>
        <taxon>Pirellulaceae</taxon>
        <taxon>Neorhodopirellula</taxon>
    </lineage>
</organism>
<protein>
    <submittedName>
        <fullName evidence="1">Uncharacterized protein</fullName>
    </submittedName>
</protein>
<accession>A0ABY1Q2K5</accession>
<gene>
    <name evidence="1" type="ORF">SAMN06265222_105104</name>
</gene>
<evidence type="ECO:0000313" key="1">
    <source>
        <dbReference type="EMBL" id="SMP56194.1"/>
    </source>
</evidence>
<reference evidence="1 2" key="1">
    <citation type="submission" date="2017-05" db="EMBL/GenBank/DDBJ databases">
        <authorList>
            <person name="Varghese N."/>
            <person name="Submissions S."/>
        </authorList>
    </citation>
    <scope>NUCLEOTIDE SEQUENCE [LARGE SCALE GENOMIC DNA]</scope>
    <source>
        <strain evidence="1 2">DSM 25457</strain>
    </source>
</reference>